<dbReference type="AlphaFoldDB" id="A0A916WL17"/>
<reference evidence="3" key="2">
    <citation type="submission" date="2020-09" db="EMBL/GenBank/DDBJ databases">
        <authorList>
            <person name="Sun Q."/>
            <person name="Zhou Y."/>
        </authorList>
    </citation>
    <scope>NUCLEOTIDE SEQUENCE</scope>
    <source>
        <strain evidence="3">CGMCC 1.15322</strain>
    </source>
</reference>
<dbReference type="Gene3D" id="1.20.1260.10">
    <property type="match status" value="1"/>
</dbReference>
<dbReference type="CDD" id="cd00657">
    <property type="entry name" value="Ferritin_like"/>
    <property type="match status" value="1"/>
</dbReference>
<evidence type="ECO:0000259" key="2">
    <source>
        <dbReference type="Pfam" id="PF09537"/>
    </source>
</evidence>
<comment type="caution">
    <text evidence="3">The sequence shown here is derived from an EMBL/GenBank/DDBJ whole genome shotgun (WGS) entry which is preliminary data.</text>
</comment>
<sequence>MALDHKEKDLNLDPITDAPGAHPVGTGLGAAAGGAAAGAAAGAFGGPVGAVAGAVVGAVVGGLGGKAVAEAVNPTAEEAYWRDQYTREPYYQSGRSYDDYAPAYRLGLYGRSNHTGTFDNAQSDMSIYWDSKKERSTLSWPEAEAASRAAWTRVDQQLSGSKTVSGQVPDNDDVVDTLNDLLESSHDGQYGFTECAEHVKAQDIQVILMRHADECRAAAAELSAKIRDLGGEPDEGGTTSGALHRGWVSVRGKLSGYTDLAMLEECERGEDAALARYRKALKEELPQDIRTLVERQAQGAQRNHDQVKAMRDALKASA</sequence>
<reference evidence="3" key="1">
    <citation type="journal article" date="2014" name="Int. J. Syst. Evol. Microbiol.">
        <title>Complete genome sequence of Corynebacterium casei LMG S-19264T (=DSM 44701T), isolated from a smear-ripened cheese.</title>
        <authorList>
            <consortium name="US DOE Joint Genome Institute (JGI-PGF)"/>
            <person name="Walter F."/>
            <person name="Albersmeier A."/>
            <person name="Kalinowski J."/>
            <person name="Ruckert C."/>
        </authorList>
    </citation>
    <scope>NUCLEOTIDE SEQUENCE</scope>
    <source>
        <strain evidence="3">CGMCC 1.15322</strain>
    </source>
</reference>
<dbReference type="InterPro" id="IPR019052">
    <property type="entry name" value="DUF2383"/>
</dbReference>
<name>A0A916WL17_9BURK</name>
<accession>A0A916WL17</accession>
<dbReference type="RefSeq" id="WP_188709410.1">
    <property type="nucleotide sequence ID" value="NZ_BMIG01000013.1"/>
</dbReference>
<proteinExistence type="predicted"/>
<feature type="compositionally biased region" description="Basic and acidic residues" evidence="1">
    <location>
        <begin position="302"/>
        <end position="318"/>
    </location>
</feature>
<dbReference type="InterPro" id="IPR011971">
    <property type="entry name" value="CHP02284"/>
</dbReference>
<dbReference type="SUPFAM" id="SSF47240">
    <property type="entry name" value="Ferritin-like"/>
    <property type="match status" value="1"/>
</dbReference>
<evidence type="ECO:0000256" key="1">
    <source>
        <dbReference type="SAM" id="MobiDB-lite"/>
    </source>
</evidence>
<protein>
    <recommendedName>
        <fullName evidence="2">DUF2383 domain-containing protein</fullName>
    </recommendedName>
</protein>
<evidence type="ECO:0000313" key="3">
    <source>
        <dbReference type="EMBL" id="GGB07794.1"/>
    </source>
</evidence>
<keyword evidence="4" id="KW-1185">Reference proteome</keyword>
<feature type="region of interest" description="Disordered" evidence="1">
    <location>
        <begin position="296"/>
        <end position="318"/>
    </location>
</feature>
<dbReference type="NCBIfam" id="TIGR02284">
    <property type="entry name" value="PA2169 family four-helix-bundle protein"/>
    <property type="match status" value="1"/>
</dbReference>
<evidence type="ECO:0000313" key="4">
    <source>
        <dbReference type="Proteomes" id="UP000620596"/>
    </source>
</evidence>
<dbReference type="Pfam" id="PF09537">
    <property type="entry name" value="DUF2383"/>
    <property type="match status" value="1"/>
</dbReference>
<dbReference type="EMBL" id="BMIG01000013">
    <property type="protein sequence ID" value="GGB07794.1"/>
    <property type="molecule type" value="Genomic_DNA"/>
</dbReference>
<gene>
    <name evidence="3" type="ORF">GCM10011496_30870</name>
</gene>
<dbReference type="InterPro" id="IPR012347">
    <property type="entry name" value="Ferritin-like"/>
</dbReference>
<feature type="domain" description="DUF2383" evidence="2">
    <location>
        <begin position="173"/>
        <end position="283"/>
    </location>
</feature>
<dbReference type="Proteomes" id="UP000620596">
    <property type="component" value="Unassembled WGS sequence"/>
</dbReference>
<dbReference type="InterPro" id="IPR009078">
    <property type="entry name" value="Ferritin-like_SF"/>
</dbReference>
<organism evidence="3 4">
    <name type="scientific">Polaromonas eurypsychrophila</name>
    <dbReference type="NCBI Taxonomy" id="1614635"/>
    <lineage>
        <taxon>Bacteria</taxon>
        <taxon>Pseudomonadati</taxon>
        <taxon>Pseudomonadota</taxon>
        <taxon>Betaproteobacteria</taxon>
        <taxon>Burkholderiales</taxon>
        <taxon>Comamonadaceae</taxon>
        <taxon>Polaromonas</taxon>
    </lineage>
</organism>